<dbReference type="EMBL" id="JARIHO010000039">
    <property type="protein sequence ID" value="KAJ7328421.1"/>
    <property type="molecule type" value="Genomic_DNA"/>
</dbReference>
<proteinExistence type="predicted"/>
<keyword evidence="3" id="KW-0560">Oxidoreductase</keyword>
<dbReference type="GO" id="GO:0016709">
    <property type="term" value="F:oxidoreductase activity, acting on paired donors, with incorporation or reduction of molecular oxygen, NAD(P)H as one donor, and incorporation of one atom of oxygen"/>
    <property type="evidence" value="ECO:0007669"/>
    <property type="project" value="UniProtKB-ARBA"/>
</dbReference>
<dbReference type="Gene3D" id="3.40.30.20">
    <property type="match status" value="1"/>
</dbReference>
<dbReference type="AlphaFoldDB" id="A0AAD6ZLK8"/>
<dbReference type="Pfam" id="PF01494">
    <property type="entry name" value="FAD_binding_3"/>
    <property type="match status" value="1"/>
</dbReference>
<accession>A0AAD6ZLK8</accession>
<dbReference type="InterPro" id="IPR038220">
    <property type="entry name" value="PHOX_C_sf"/>
</dbReference>
<evidence type="ECO:0000313" key="5">
    <source>
        <dbReference type="EMBL" id="KAJ7328421.1"/>
    </source>
</evidence>
<protein>
    <submittedName>
        <fullName evidence="5">FAD binding domain-containing protein</fullName>
    </submittedName>
</protein>
<evidence type="ECO:0000256" key="3">
    <source>
        <dbReference type="ARBA" id="ARBA00023002"/>
    </source>
</evidence>
<dbReference type="SUPFAM" id="SSF54373">
    <property type="entry name" value="FAD-linked reductases, C-terminal domain"/>
    <property type="match status" value="1"/>
</dbReference>
<dbReference type="Gene3D" id="3.30.9.10">
    <property type="entry name" value="D-Amino Acid Oxidase, subunit A, domain 2"/>
    <property type="match status" value="1"/>
</dbReference>
<dbReference type="PANTHER" id="PTHR43004">
    <property type="entry name" value="TRK SYSTEM POTASSIUM UPTAKE PROTEIN"/>
    <property type="match status" value="1"/>
</dbReference>
<keyword evidence="6" id="KW-1185">Reference proteome</keyword>
<evidence type="ECO:0000259" key="4">
    <source>
        <dbReference type="Pfam" id="PF01494"/>
    </source>
</evidence>
<keyword evidence="2" id="KW-0274">FAD</keyword>
<reference evidence="5" key="1">
    <citation type="submission" date="2023-03" db="EMBL/GenBank/DDBJ databases">
        <title>Massive genome expansion in bonnet fungi (Mycena s.s.) driven by repeated elements and novel gene families across ecological guilds.</title>
        <authorList>
            <consortium name="Lawrence Berkeley National Laboratory"/>
            <person name="Harder C.B."/>
            <person name="Miyauchi S."/>
            <person name="Viragh M."/>
            <person name="Kuo A."/>
            <person name="Thoen E."/>
            <person name="Andreopoulos B."/>
            <person name="Lu D."/>
            <person name="Skrede I."/>
            <person name="Drula E."/>
            <person name="Henrissat B."/>
            <person name="Morin E."/>
            <person name="Kohler A."/>
            <person name="Barry K."/>
            <person name="LaButti K."/>
            <person name="Morin E."/>
            <person name="Salamov A."/>
            <person name="Lipzen A."/>
            <person name="Mereny Z."/>
            <person name="Hegedus B."/>
            <person name="Baldrian P."/>
            <person name="Stursova M."/>
            <person name="Weitz H."/>
            <person name="Taylor A."/>
            <person name="Grigoriev I.V."/>
            <person name="Nagy L.G."/>
            <person name="Martin F."/>
            <person name="Kauserud H."/>
        </authorList>
    </citation>
    <scope>NUCLEOTIDE SEQUENCE</scope>
    <source>
        <strain evidence="5">CBHHK002</strain>
    </source>
</reference>
<dbReference type="InterPro" id="IPR036188">
    <property type="entry name" value="FAD/NAD-bd_sf"/>
</dbReference>
<dbReference type="PANTHER" id="PTHR43004:SF4">
    <property type="entry name" value="FAD-BINDING DOMAIN-CONTAINING PROTEIN"/>
    <property type="match status" value="1"/>
</dbReference>
<evidence type="ECO:0000256" key="2">
    <source>
        <dbReference type="ARBA" id="ARBA00022827"/>
    </source>
</evidence>
<dbReference type="InterPro" id="IPR050641">
    <property type="entry name" value="RIFMO-like"/>
</dbReference>
<dbReference type="Proteomes" id="UP001218218">
    <property type="component" value="Unassembled WGS sequence"/>
</dbReference>
<dbReference type="InterPro" id="IPR002938">
    <property type="entry name" value="FAD-bd"/>
</dbReference>
<name>A0AAD6ZLK8_9AGAR</name>
<evidence type="ECO:0000313" key="6">
    <source>
        <dbReference type="Proteomes" id="UP001218218"/>
    </source>
</evidence>
<dbReference type="GO" id="GO:0071949">
    <property type="term" value="F:FAD binding"/>
    <property type="evidence" value="ECO:0007669"/>
    <property type="project" value="InterPro"/>
</dbReference>
<evidence type="ECO:0000256" key="1">
    <source>
        <dbReference type="ARBA" id="ARBA00022630"/>
    </source>
</evidence>
<gene>
    <name evidence="5" type="ORF">DFH08DRAFT_1023898</name>
</gene>
<organism evidence="5 6">
    <name type="scientific">Mycena albidolilacea</name>
    <dbReference type="NCBI Taxonomy" id="1033008"/>
    <lineage>
        <taxon>Eukaryota</taxon>
        <taxon>Fungi</taxon>
        <taxon>Dikarya</taxon>
        <taxon>Basidiomycota</taxon>
        <taxon>Agaricomycotina</taxon>
        <taxon>Agaricomycetes</taxon>
        <taxon>Agaricomycetidae</taxon>
        <taxon>Agaricales</taxon>
        <taxon>Marasmiineae</taxon>
        <taxon>Mycenaceae</taxon>
        <taxon>Mycena</taxon>
    </lineage>
</organism>
<keyword evidence="1" id="KW-0285">Flavoprotein</keyword>
<dbReference type="Gene3D" id="3.50.50.60">
    <property type="entry name" value="FAD/NAD(P)-binding domain"/>
    <property type="match status" value="1"/>
</dbReference>
<feature type="domain" description="FAD-binding" evidence="4">
    <location>
        <begin position="13"/>
        <end position="154"/>
    </location>
</feature>
<sequence>MDVVGFKTDFPDTQKVSIVAGAQGAIMIIPREDIDGKNCIRFYCEVDSERKPSLEDVVATVHKVFQPYTFTWDEINWFTIYTVSQRIASSFDVKDKIFLAGDAAHFHSSKGALKGSSHNLAVKIALVESGFAKPEILSTTYGLECRQVATHLMQMDAELIQIYVDHGKSDDPEDIKKLVAFQVEHFAFQAGTDITYAANCMVDNVSHARSDMARLICGEGPIVGRRLLPASVRRFSDGFEDFGCGAVRQPVHHLRVSRGSNGTR</sequence>
<comment type="caution">
    <text evidence="5">The sequence shown here is derived from an EMBL/GenBank/DDBJ whole genome shotgun (WGS) entry which is preliminary data.</text>
</comment>